<evidence type="ECO:0000313" key="1">
    <source>
        <dbReference type="EMBL" id="KDO39871.1"/>
    </source>
</evidence>
<sequence length="17" mass="1995">MMNTRAIFCLTFSFLIS</sequence>
<protein>
    <submittedName>
        <fullName evidence="1">Uncharacterized protein</fullName>
    </submittedName>
</protein>
<feature type="non-terminal residue" evidence="1">
    <location>
        <position position="17"/>
    </location>
</feature>
<dbReference type="EMBL" id="KK786252">
    <property type="protein sequence ID" value="KDO39871.1"/>
    <property type="molecule type" value="Genomic_DNA"/>
</dbReference>
<name>A0A067DMM9_CITSI</name>
<accession>A0A067DMM9</accession>
<keyword evidence="2" id="KW-1185">Reference proteome</keyword>
<proteinExistence type="predicted"/>
<gene>
    <name evidence="1" type="ORF">CISIN_1g0260371mg</name>
</gene>
<dbReference type="Proteomes" id="UP000027120">
    <property type="component" value="Unassembled WGS sequence"/>
</dbReference>
<organism evidence="1 2">
    <name type="scientific">Citrus sinensis</name>
    <name type="common">Sweet orange</name>
    <name type="synonym">Citrus aurantium var. sinensis</name>
    <dbReference type="NCBI Taxonomy" id="2711"/>
    <lineage>
        <taxon>Eukaryota</taxon>
        <taxon>Viridiplantae</taxon>
        <taxon>Streptophyta</taxon>
        <taxon>Embryophyta</taxon>
        <taxon>Tracheophyta</taxon>
        <taxon>Spermatophyta</taxon>
        <taxon>Magnoliopsida</taxon>
        <taxon>eudicotyledons</taxon>
        <taxon>Gunneridae</taxon>
        <taxon>Pentapetalae</taxon>
        <taxon>rosids</taxon>
        <taxon>malvids</taxon>
        <taxon>Sapindales</taxon>
        <taxon>Rutaceae</taxon>
        <taxon>Aurantioideae</taxon>
        <taxon>Citrus</taxon>
    </lineage>
</organism>
<dbReference type="AlphaFoldDB" id="A0A067DMM9"/>
<reference evidence="1 2" key="1">
    <citation type="submission" date="2014-04" db="EMBL/GenBank/DDBJ databases">
        <authorList>
            <consortium name="International Citrus Genome Consortium"/>
            <person name="Gmitter F."/>
            <person name="Chen C."/>
            <person name="Farmerie W."/>
            <person name="Harkins T."/>
            <person name="Desany B."/>
            <person name="Mohiuddin M."/>
            <person name="Kodira C."/>
            <person name="Borodovsky M."/>
            <person name="Lomsadze A."/>
            <person name="Burns P."/>
            <person name="Jenkins J."/>
            <person name="Prochnik S."/>
            <person name="Shu S."/>
            <person name="Chapman J."/>
            <person name="Pitluck S."/>
            <person name="Schmutz J."/>
            <person name="Rokhsar D."/>
        </authorList>
    </citation>
    <scope>NUCLEOTIDE SEQUENCE</scope>
</reference>
<evidence type="ECO:0000313" key="2">
    <source>
        <dbReference type="Proteomes" id="UP000027120"/>
    </source>
</evidence>